<accession>A0A3A2Z6Y6</accession>
<proteinExistence type="predicted"/>
<evidence type="ECO:0000256" key="1">
    <source>
        <dbReference type="SAM" id="MobiDB-lite"/>
    </source>
</evidence>
<reference evidence="3" key="1">
    <citation type="submission" date="2017-02" db="EMBL/GenBank/DDBJ databases">
        <authorList>
            <person name="Tafer H."/>
            <person name="Lopandic K."/>
        </authorList>
    </citation>
    <scope>NUCLEOTIDE SEQUENCE [LARGE SCALE GENOMIC DNA]</scope>
    <source>
        <strain evidence="3">CBS 366.77</strain>
    </source>
</reference>
<protein>
    <submittedName>
        <fullName evidence="2">Uncharacterized protein</fullName>
    </submittedName>
</protein>
<keyword evidence="3" id="KW-1185">Reference proteome</keyword>
<organism evidence="2 3">
    <name type="scientific">Aspergillus sclerotialis</name>
    <dbReference type="NCBI Taxonomy" id="2070753"/>
    <lineage>
        <taxon>Eukaryota</taxon>
        <taxon>Fungi</taxon>
        <taxon>Dikarya</taxon>
        <taxon>Ascomycota</taxon>
        <taxon>Pezizomycotina</taxon>
        <taxon>Eurotiomycetes</taxon>
        <taxon>Eurotiomycetidae</taxon>
        <taxon>Eurotiales</taxon>
        <taxon>Aspergillaceae</taxon>
        <taxon>Aspergillus</taxon>
        <taxon>Aspergillus subgen. Polypaecilum</taxon>
    </lineage>
</organism>
<gene>
    <name evidence="2" type="ORF">PHISCL_10586</name>
</gene>
<evidence type="ECO:0000313" key="2">
    <source>
        <dbReference type="EMBL" id="RJE17077.1"/>
    </source>
</evidence>
<feature type="non-terminal residue" evidence="2">
    <location>
        <position position="1"/>
    </location>
</feature>
<dbReference type="EMBL" id="MVGC01001691">
    <property type="protein sequence ID" value="RJE17077.1"/>
    <property type="molecule type" value="Genomic_DNA"/>
</dbReference>
<name>A0A3A2Z6Y6_9EURO</name>
<dbReference type="AlphaFoldDB" id="A0A3A2Z6Y6"/>
<comment type="caution">
    <text evidence="2">The sequence shown here is derived from an EMBL/GenBank/DDBJ whole genome shotgun (WGS) entry which is preliminary data.</text>
</comment>
<sequence length="62" mass="6563">VQDAEEALAEADALAKVDEEIAKEIASRHIENTATYDEAVGSPVASTRAPTPPFKKLAQANL</sequence>
<dbReference type="Proteomes" id="UP000266188">
    <property type="component" value="Unassembled WGS sequence"/>
</dbReference>
<feature type="region of interest" description="Disordered" evidence="1">
    <location>
        <begin position="41"/>
        <end position="62"/>
    </location>
</feature>
<feature type="non-terminal residue" evidence="2">
    <location>
        <position position="62"/>
    </location>
</feature>
<evidence type="ECO:0000313" key="3">
    <source>
        <dbReference type="Proteomes" id="UP000266188"/>
    </source>
</evidence>